<dbReference type="Gene3D" id="3.30.559.10">
    <property type="entry name" value="Chloramphenicol acetyltransferase-like domain"/>
    <property type="match status" value="2"/>
</dbReference>
<dbReference type="Pfam" id="PF00501">
    <property type="entry name" value="AMP-binding"/>
    <property type="match status" value="2"/>
</dbReference>
<dbReference type="Gene3D" id="3.30.559.30">
    <property type="entry name" value="Nonribosomal peptide synthetase, condensation domain"/>
    <property type="match status" value="2"/>
</dbReference>
<dbReference type="NCBIfam" id="TIGR01733">
    <property type="entry name" value="AA-adenyl-dom"/>
    <property type="match status" value="2"/>
</dbReference>
<evidence type="ECO:0000256" key="7">
    <source>
        <dbReference type="ARBA" id="ARBA00023268"/>
    </source>
</evidence>
<keyword evidence="6" id="KW-0045">Antibiotic biosynthesis</keyword>
<dbReference type="GO" id="GO:0005737">
    <property type="term" value="C:cytoplasm"/>
    <property type="evidence" value="ECO:0007669"/>
    <property type="project" value="TreeGrafter"/>
</dbReference>
<dbReference type="Gene3D" id="3.30.300.30">
    <property type="match status" value="2"/>
</dbReference>
<dbReference type="SUPFAM" id="SSF56801">
    <property type="entry name" value="Acetyl-CoA synthetase-like"/>
    <property type="match status" value="2"/>
</dbReference>
<gene>
    <name evidence="9" type="ORF">FHS18_000003</name>
</gene>
<dbReference type="GO" id="GO:0031177">
    <property type="term" value="F:phosphopantetheine binding"/>
    <property type="evidence" value="ECO:0007669"/>
    <property type="project" value="InterPro"/>
</dbReference>
<evidence type="ECO:0000256" key="5">
    <source>
        <dbReference type="ARBA" id="ARBA00022737"/>
    </source>
</evidence>
<dbReference type="Pfam" id="PF00668">
    <property type="entry name" value="Condensation"/>
    <property type="match status" value="2"/>
</dbReference>
<dbReference type="FunFam" id="3.40.50.980:FF:000001">
    <property type="entry name" value="Non-ribosomal peptide synthetase"/>
    <property type="match status" value="2"/>
</dbReference>
<dbReference type="GO" id="GO:0043041">
    <property type="term" value="P:amino acid activation for nonribosomal peptide biosynthetic process"/>
    <property type="evidence" value="ECO:0007669"/>
    <property type="project" value="TreeGrafter"/>
</dbReference>
<evidence type="ECO:0000259" key="8">
    <source>
        <dbReference type="PROSITE" id="PS50075"/>
    </source>
</evidence>
<reference evidence="9 10" key="1">
    <citation type="submission" date="2020-08" db="EMBL/GenBank/DDBJ databases">
        <title>Genomic Encyclopedia of Type Strains, Phase III (KMG-III): the genomes of soil and plant-associated and newly described type strains.</title>
        <authorList>
            <person name="Whitman W."/>
        </authorList>
    </citation>
    <scope>NUCLEOTIDE SEQUENCE [LARGE SCALE GENOMIC DNA]</scope>
    <source>
        <strain evidence="9 10">CECT 5862</strain>
    </source>
</reference>
<dbReference type="SUPFAM" id="SSF52777">
    <property type="entry name" value="CoA-dependent acyltransferases"/>
    <property type="match status" value="4"/>
</dbReference>
<dbReference type="InterPro" id="IPR001242">
    <property type="entry name" value="Condensation_dom"/>
</dbReference>
<dbReference type="Pfam" id="PF13193">
    <property type="entry name" value="AMP-binding_C"/>
    <property type="match status" value="2"/>
</dbReference>
<dbReference type="Proteomes" id="UP000570361">
    <property type="component" value="Unassembled WGS sequence"/>
</dbReference>
<keyword evidence="4" id="KW-0597">Phosphoprotein</keyword>
<comment type="cofactor">
    <cofactor evidence="1">
        <name>pantetheine 4'-phosphate</name>
        <dbReference type="ChEBI" id="CHEBI:47942"/>
    </cofactor>
</comment>
<dbReference type="Pfam" id="PF00550">
    <property type="entry name" value="PP-binding"/>
    <property type="match status" value="2"/>
</dbReference>
<dbReference type="PANTHER" id="PTHR45527:SF1">
    <property type="entry name" value="FATTY ACID SYNTHASE"/>
    <property type="match status" value="1"/>
</dbReference>
<evidence type="ECO:0000256" key="3">
    <source>
        <dbReference type="ARBA" id="ARBA00022450"/>
    </source>
</evidence>
<dbReference type="Gene3D" id="1.10.1200.10">
    <property type="entry name" value="ACP-like"/>
    <property type="match status" value="2"/>
</dbReference>
<sequence>MNNNNLLLYLQGEVQAKALEEAVIETIRRHASLRLQFMESQGNIMQRVSPKLPERIPVHDFRDGPTERFERWRSQLVRTQVHIGQEQLCLFEIAIASEQTTALFMKLHHAIIDGWSVQALISTIAAAYAEITGVQRIDKYLQSDYSHRDVVIEEYDYVQSAAYGRDKSYWTQTLSELPDSFQMVESEDTTANTIRLQVPPELVERVQQFCRSHHVKPSLFYPYLMYLYLHLTTSHNDLLLGMPFINRIGAEAKKHLVGMFNNYVPMRLYVSDEVKVSEALRQAGQALFMAYKHQRFPLEDMVRDIPGLREHSALFQMTVNYYNQDLDMSAMGNPFYLDELHSGHQSYALQFKVKEWERFGNPELVFELDYRTAYYSESIIQAIGRSLMQLAERIVECPDIRIGQLTLLSEQEHRAAVYDWNNTEMAYAKNETLTRLIRSQAARTPDRIALVFEDRTLTFGQMEAQGCRLAHSLRSRGIGHGQTIGLLTYHSFESIIGMLAIMKTGAAYLPLDPQYPAERISYILEDAGASLVLTNGSLHRQLPDRMSYLDLDQAQHDCAGPLSEWEDLSEPTALAYMIYTSGSTGKPKGVAITHRSAVNYCWWAKQAYVKAESDAFAIYSSLSFDLTVTSLFVPLLAGIKAIIYRQSEPMEFVLSRVIRERAANIIKLTPAHLEIAVKEGYERPAVSRFIVGGERFGCLLAERASSVFAGAEIYNEYGPTEATVGCMIYRYAGGGELSGSVPIGRPIGNMRIYVLDERLCPVPVEHEGEIYIAGDGLAAGYLNRPALNEERFVPDPFVAGQLMYKSGDRARVDVNGDVIYIGRIDEQLNFRGYRIEQGEIEAIIANWPGINQTCVTVKQNATGHPVLCCYYTGGEDVDIGGVKRQLADQLPAYMIPGSFIRLDSMPLTANGKKNVNALPAPARSVADSDYAGPETANEKRLWMAWSSILGTDRFGIDDSFWEIGGDSFHASMLVAELYASCGAALTIRQLYEHSTIRELAKRTSGMDAVSDRLSDEAFEEREHYPLTAIQQMMFAAVQLDGGLHAYLVPGTVPFAGRIDELRMEAAWQALLQRHEAFRTGFEWMNGSVVQRIHPVSGTSPPLPVLIEHDQASLEAFIAQPFELDKPPLIRGCIVRGEKQDVFCYLAHHLVFDKYSERVVKRELRALYEGEALPPGKHRYADYLNDQLLFAGGEELERMERFWQEQYSDAPPQLELPVDMLAATKPVYKGGWLRHEMDARIAQDLSGFAAKHGTTPFMVSLAVFQIMLSKYSGQSDIVVATPSSGRYRPELNEIVGGLITMLPIRCRIEQEAEFASFLSDVVQICLTCMENERYPFDRLVERIVQTREIGVNPLYRAAFVMEQEMESETDATLLAAMARIGYSAKLDVTFRIIHDAKRRKPLTIACEYNAELFHEDTIVRMMKDYEHLLRQLLTQPEQPLAKLALASGEEARQLAERFHETADVPRMPWHLLFEQQASMTPDRIAVVDEQRKLTYEALNQAANRLAGLLRASGARRNKPVALLIERSAAWVVSTLAVLKAGAAFLPIDPSLPDERIRYLLEDSSASLLIAGHEKLHTTLPELGLSTIVFDWEALQTGDGANLPNMNEAEDLAYLIYTSGTTGQPKGTMVPHLGIGNVHRFLMQRAGIGPDDRFLQFASLSFDASVLELAVSLLSGAALHIVSDACAKDLSAFERFVERHQITAAILPPPYVNVLEPKRLPSLAKIIMGGSSPSIEMVRRWAGVKLFNCYGPTEATVMVTMWEVEPNALTGRSHVPIGRPLPNFRLSIIGPDDRPQPIGIPGELCISGIGLARGYVNKPEVTAKKFVRNPESPGEIMYRTGDLAKWLPDGNLVFLGRIDDQVKVRGYRVELGEIEHQLLKLDAIKEAVVLVRQTQGGEKELCAFAVAQLRIDRNTIRRDLAKQLPSWMIPARIVLLPAIPLSMNGKPDRNQLIRHLMQEETKAAAPLHNETERKLVHIWSELLHLQAERIGADTSFFELGGSSLTLLQLQKRLKDDFHKDVAVTELFANPTVALMASCVEERLSPEAFEPLKLAIPPEQAALAGRSIGGISLLKGRLKEALPAAVYEDEALAQALAAVYAYCLLEWSGGQTFELVYRNSAGGGVLSVNREHAGDLKGLLHQIQGQWMSGSSSDMELKLAGLKPSRADQLLPIIYDRVAAGESAALRDLALGVEVMAGVMELTLYYNRSKLRGDSMKAMLGRIGSILQHVLHDAFSITK</sequence>
<name>A0A7W5ASI2_9BACL</name>
<comment type="similarity">
    <text evidence="2">Belongs to the ATP-dependent AMP-binding enzyme family.</text>
</comment>
<dbReference type="InterPro" id="IPR020806">
    <property type="entry name" value="PKS_PP-bd"/>
</dbReference>
<dbReference type="CDD" id="cd19531">
    <property type="entry name" value="LCL_NRPS-like"/>
    <property type="match status" value="1"/>
</dbReference>
<dbReference type="InterPro" id="IPR036736">
    <property type="entry name" value="ACP-like_sf"/>
</dbReference>
<accession>A0A7W5ASI2</accession>
<keyword evidence="7" id="KW-0511">Multifunctional enzyme</keyword>
<dbReference type="InterPro" id="IPR010071">
    <property type="entry name" value="AA_adenyl_dom"/>
</dbReference>
<dbReference type="InterPro" id="IPR045851">
    <property type="entry name" value="AMP-bd_C_sf"/>
</dbReference>
<dbReference type="Gene3D" id="2.30.38.10">
    <property type="entry name" value="Luciferase, Domain 3"/>
    <property type="match status" value="2"/>
</dbReference>
<comment type="caution">
    <text evidence="9">The sequence shown here is derived from an EMBL/GenBank/DDBJ whole genome shotgun (WGS) entry which is preliminary data.</text>
</comment>
<dbReference type="EMBL" id="JACHXK010000001">
    <property type="protein sequence ID" value="MBB3107975.1"/>
    <property type="molecule type" value="Genomic_DNA"/>
</dbReference>
<evidence type="ECO:0000256" key="1">
    <source>
        <dbReference type="ARBA" id="ARBA00001957"/>
    </source>
</evidence>
<feature type="domain" description="Carrier" evidence="8">
    <location>
        <begin position="1964"/>
        <end position="2041"/>
    </location>
</feature>
<dbReference type="Gene3D" id="3.40.50.980">
    <property type="match status" value="4"/>
</dbReference>
<dbReference type="FunFam" id="3.40.50.12780:FF:000012">
    <property type="entry name" value="Non-ribosomal peptide synthetase"/>
    <property type="match status" value="1"/>
</dbReference>
<dbReference type="GO" id="GO:0017000">
    <property type="term" value="P:antibiotic biosynthetic process"/>
    <property type="evidence" value="ECO:0007669"/>
    <property type="project" value="UniProtKB-KW"/>
</dbReference>
<dbReference type="PANTHER" id="PTHR45527">
    <property type="entry name" value="NONRIBOSOMAL PEPTIDE SYNTHETASE"/>
    <property type="match status" value="1"/>
</dbReference>
<dbReference type="PROSITE" id="PS00455">
    <property type="entry name" value="AMP_BINDING"/>
    <property type="match status" value="2"/>
</dbReference>
<keyword evidence="10" id="KW-1185">Reference proteome</keyword>
<dbReference type="SMART" id="SM00823">
    <property type="entry name" value="PKS_PP"/>
    <property type="match status" value="2"/>
</dbReference>
<dbReference type="GO" id="GO:0044550">
    <property type="term" value="P:secondary metabolite biosynthetic process"/>
    <property type="evidence" value="ECO:0007669"/>
    <property type="project" value="TreeGrafter"/>
</dbReference>
<dbReference type="InterPro" id="IPR025110">
    <property type="entry name" value="AMP-bd_C"/>
</dbReference>
<proteinExistence type="inferred from homology"/>
<dbReference type="GO" id="GO:0008610">
    <property type="term" value="P:lipid biosynthetic process"/>
    <property type="evidence" value="ECO:0007669"/>
    <property type="project" value="UniProtKB-ARBA"/>
</dbReference>
<keyword evidence="3" id="KW-0596">Phosphopantetheine</keyword>
<dbReference type="GO" id="GO:0003824">
    <property type="term" value="F:catalytic activity"/>
    <property type="evidence" value="ECO:0007669"/>
    <property type="project" value="UniProtKB-KW"/>
</dbReference>
<dbReference type="InterPro" id="IPR000873">
    <property type="entry name" value="AMP-dep_synth/lig_dom"/>
</dbReference>
<dbReference type="InterPro" id="IPR023213">
    <property type="entry name" value="CAT-like_dom_sf"/>
</dbReference>
<dbReference type="SUPFAM" id="SSF47336">
    <property type="entry name" value="ACP-like"/>
    <property type="match status" value="2"/>
</dbReference>
<keyword evidence="5" id="KW-0677">Repeat</keyword>
<feature type="domain" description="Carrier" evidence="8">
    <location>
        <begin position="932"/>
        <end position="1007"/>
    </location>
</feature>
<evidence type="ECO:0000256" key="4">
    <source>
        <dbReference type="ARBA" id="ARBA00022553"/>
    </source>
</evidence>
<evidence type="ECO:0000256" key="6">
    <source>
        <dbReference type="ARBA" id="ARBA00023194"/>
    </source>
</evidence>
<evidence type="ECO:0000313" key="9">
    <source>
        <dbReference type="EMBL" id="MBB3107975.1"/>
    </source>
</evidence>
<dbReference type="InterPro" id="IPR009081">
    <property type="entry name" value="PP-bd_ACP"/>
</dbReference>
<dbReference type="InterPro" id="IPR020845">
    <property type="entry name" value="AMP-binding_CS"/>
</dbReference>
<organism evidence="9 10">
    <name type="scientific">Paenibacillus phyllosphaerae</name>
    <dbReference type="NCBI Taxonomy" id="274593"/>
    <lineage>
        <taxon>Bacteria</taxon>
        <taxon>Bacillati</taxon>
        <taxon>Bacillota</taxon>
        <taxon>Bacilli</taxon>
        <taxon>Bacillales</taxon>
        <taxon>Paenibacillaceae</taxon>
        <taxon>Paenibacillus</taxon>
    </lineage>
</organism>
<protein>
    <submittedName>
        <fullName evidence="9">Amino acid adenylation domain-containing protein</fullName>
    </submittedName>
</protein>
<evidence type="ECO:0000256" key="2">
    <source>
        <dbReference type="ARBA" id="ARBA00006432"/>
    </source>
</evidence>
<dbReference type="CDD" id="cd05930">
    <property type="entry name" value="A_NRPS"/>
    <property type="match status" value="1"/>
</dbReference>
<dbReference type="PROSITE" id="PS50075">
    <property type="entry name" value="CARRIER"/>
    <property type="match status" value="2"/>
</dbReference>
<dbReference type="NCBIfam" id="NF003417">
    <property type="entry name" value="PRK04813.1"/>
    <property type="match status" value="2"/>
</dbReference>
<evidence type="ECO:0000313" key="10">
    <source>
        <dbReference type="Proteomes" id="UP000570361"/>
    </source>
</evidence>